<reference evidence="4 5" key="1">
    <citation type="submission" date="2024-01" db="EMBL/GenBank/DDBJ databases">
        <authorList>
            <person name="Waweru B."/>
        </authorList>
    </citation>
    <scope>NUCLEOTIDE SEQUENCE [LARGE SCALE GENOMIC DNA]</scope>
</reference>
<dbReference type="GO" id="GO:0000502">
    <property type="term" value="C:proteasome complex"/>
    <property type="evidence" value="ECO:0007669"/>
    <property type="project" value="UniProtKB-KW"/>
</dbReference>
<dbReference type="InterPro" id="IPR050871">
    <property type="entry name" value="26S_Proteasome/COP9_Components"/>
</dbReference>
<dbReference type="InterPro" id="IPR036390">
    <property type="entry name" value="WH_DNA-bd_sf"/>
</dbReference>
<dbReference type="InterPro" id="IPR011990">
    <property type="entry name" value="TPR-like_helical_dom_sf"/>
</dbReference>
<dbReference type="Pfam" id="PF18055">
    <property type="entry name" value="RPN6_N"/>
    <property type="match status" value="1"/>
</dbReference>
<dbReference type="InterPro" id="IPR040780">
    <property type="entry name" value="Rpn6_C_helix"/>
</dbReference>
<dbReference type="InterPro" id="IPR000717">
    <property type="entry name" value="PCI_dom"/>
</dbReference>
<dbReference type="SUPFAM" id="SSF46785">
    <property type="entry name" value="Winged helix' DNA-binding domain"/>
    <property type="match status" value="1"/>
</dbReference>
<dbReference type="SMART" id="SM00088">
    <property type="entry name" value="PINT"/>
    <property type="match status" value="1"/>
</dbReference>
<accession>A0AAV1SN00</accession>
<dbReference type="Gene3D" id="1.25.40.570">
    <property type="match status" value="1"/>
</dbReference>
<evidence type="ECO:0000259" key="3">
    <source>
        <dbReference type="PROSITE" id="PS50250"/>
    </source>
</evidence>
<comment type="caution">
    <text evidence="4">The sequence shown here is derived from an EMBL/GenBank/DDBJ whole genome shotgun (WGS) entry which is preliminary data.</text>
</comment>
<evidence type="ECO:0000256" key="1">
    <source>
        <dbReference type="ARBA" id="ARBA00007454"/>
    </source>
</evidence>
<dbReference type="SUPFAM" id="SSF48452">
    <property type="entry name" value="TPR-like"/>
    <property type="match status" value="1"/>
</dbReference>
<dbReference type="PROSITE" id="PS50250">
    <property type="entry name" value="PCI"/>
    <property type="match status" value="1"/>
</dbReference>
<evidence type="ECO:0000313" key="4">
    <source>
        <dbReference type="EMBL" id="CAK7354330.1"/>
    </source>
</evidence>
<dbReference type="SMART" id="SM00753">
    <property type="entry name" value="PAM"/>
    <property type="match status" value="1"/>
</dbReference>
<gene>
    <name evidence="4" type="ORF">DCAF_LOCUS25181</name>
</gene>
<keyword evidence="2" id="KW-0647">Proteasome</keyword>
<name>A0AAV1SN00_9ROSI</name>
<keyword evidence="5" id="KW-1185">Reference proteome</keyword>
<dbReference type="Proteomes" id="UP001314170">
    <property type="component" value="Unassembled WGS sequence"/>
</dbReference>
<evidence type="ECO:0000256" key="2">
    <source>
        <dbReference type="ARBA" id="ARBA00022942"/>
    </source>
</evidence>
<feature type="domain" description="PCI" evidence="3">
    <location>
        <begin position="137"/>
        <end position="320"/>
    </location>
</feature>
<dbReference type="Pfam" id="PF01399">
    <property type="entry name" value="PCI"/>
    <property type="match status" value="1"/>
</dbReference>
<comment type="similarity">
    <text evidence="1">Belongs to the proteasome subunit S9 family.</text>
</comment>
<dbReference type="InterPro" id="IPR040773">
    <property type="entry name" value="Rpn6_N"/>
</dbReference>
<dbReference type="PANTHER" id="PTHR10678">
    <property type="entry name" value="26S PROTEASOME NON-ATPASE REGULATORY SUBUNIT 11/COP9 SIGNALOSOME COMPLEX SUBUNIT 2"/>
    <property type="match status" value="1"/>
</dbReference>
<protein>
    <recommendedName>
        <fullName evidence="3">PCI domain-containing protein</fullName>
    </recommendedName>
</protein>
<dbReference type="AlphaFoldDB" id="A0AAV1SN00"/>
<sequence length="357" mass="39786">MAEDLRALLTQLRPLFAVIPKAKTAKIARGTIDCVSKIPGTSDLQLALCKELVLWARAEKPALLRQRVETRLATLLLETKEYAEALAQLTNLLTEVKGVDDKLLLVEIHLLESKLHFLLKDPPKARTAFTAAKKAANAVYIPPNQQSVIDLQCGILLAEDKEYKTAYSYFFEAFEALNAVEDPRAIFRTNEAGGVAGMISSKAGHQYLGPELDAMKAVADAHSKRSLKSFEKVLRDYKDQLEKDPVMYHHISSLYDTLVEQNLCRLIEPFSRVEISHIAELIELPVDFVEKKLAQMILDKEFAGILDQGAGHIIIFDDPKKDALFSAALETISRIGKVVDSLCQFFSDYALKGFALL</sequence>
<dbReference type="Pfam" id="PF18503">
    <property type="entry name" value="RPN6_C_helix"/>
    <property type="match status" value="1"/>
</dbReference>
<dbReference type="EMBL" id="CAWUPB010001194">
    <property type="protein sequence ID" value="CAK7354330.1"/>
    <property type="molecule type" value="Genomic_DNA"/>
</dbReference>
<evidence type="ECO:0000313" key="5">
    <source>
        <dbReference type="Proteomes" id="UP001314170"/>
    </source>
</evidence>
<proteinExistence type="inferred from homology"/>
<organism evidence="4 5">
    <name type="scientific">Dovyalis caffra</name>
    <dbReference type="NCBI Taxonomy" id="77055"/>
    <lineage>
        <taxon>Eukaryota</taxon>
        <taxon>Viridiplantae</taxon>
        <taxon>Streptophyta</taxon>
        <taxon>Embryophyta</taxon>
        <taxon>Tracheophyta</taxon>
        <taxon>Spermatophyta</taxon>
        <taxon>Magnoliopsida</taxon>
        <taxon>eudicotyledons</taxon>
        <taxon>Gunneridae</taxon>
        <taxon>Pentapetalae</taxon>
        <taxon>rosids</taxon>
        <taxon>fabids</taxon>
        <taxon>Malpighiales</taxon>
        <taxon>Salicaceae</taxon>
        <taxon>Flacourtieae</taxon>
        <taxon>Dovyalis</taxon>
    </lineage>
</organism>